<dbReference type="AlphaFoldDB" id="A0A917FLH7"/>
<evidence type="ECO:0000313" key="2">
    <source>
        <dbReference type="Proteomes" id="UP000644756"/>
    </source>
</evidence>
<organism evidence="1 2">
    <name type="scientific">Paenibacillus abyssi</name>
    <dbReference type="NCBI Taxonomy" id="1340531"/>
    <lineage>
        <taxon>Bacteria</taxon>
        <taxon>Bacillati</taxon>
        <taxon>Bacillota</taxon>
        <taxon>Bacilli</taxon>
        <taxon>Bacillales</taxon>
        <taxon>Paenibacillaceae</taxon>
        <taxon>Paenibacillus</taxon>
    </lineage>
</organism>
<keyword evidence="2" id="KW-1185">Reference proteome</keyword>
<protein>
    <submittedName>
        <fullName evidence="1">Uncharacterized protein</fullName>
    </submittedName>
</protein>
<accession>A0A917FLH7</accession>
<sequence>MYRIVMKGIFLFYLLLLLPGCLGNNEEVAASKSYIEQKYNKEFNTDYVFDTNFLVRASPVDNPQIIFNIRQGEEEGTFKDDYLQRYWEWQVDTLIRDEIASLFPLSDEGTNFTVHFSKDSYPGSTFEELPSYKELDVEYEIDLRLIETYRSEEQLTPVYEVIQILLKHELQPTNFSVSWVKEERTESVVSSYVTERLEIPWEQAGHIKTAEDLVLFMGVSHK</sequence>
<reference evidence="1" key="1">
    <citation type="journal article" date="2014" name="Int. J. Syst. Evol. Microbiol.">
        <title>Complete genome sequence of Corynebacterium casei LMG S-19264T (=DSM 44701T), isolated from a smear-ripened cheese.</title>
        <authorList>
            <consortium name="US DOE Joint Genome Institute (JGI-PGF)"/>
            <person name="Walter F."/>
            <person name="Albersmeier A."/>
            <person name="Kalinowski J."/>
            <person name="Ruckert C."/>
        </authorList>
    </citation>
    <scope>NUCLEOTIDE SEQUENCE</scope>
    <source>
        <strain evidence="1">CGMCC 1.12987</strain>
    </source>
</reference>
<evidence type="ECO:0000313" key="1">
    <source>
        <dbReference type="EMBL" id="GGF89810.1"/>
    </source>
</evidence>
<dbReference type="EMBL" id="BMGR01000001">
    <property type="protein sequence ID" value="GGF89810.1"/>
    <property type="molecule type" value="Genomic_DNA"/>
</dbReference>
<reference evidence="1" key="2">
    <citation type="submission" date="2020-09" db="EMBL/GenBank/DDBJ databases">
        <authorList>
            <person name="Sun Q."/>
            <person name="Zhou Y."/>
        </authorList>
    </citation>
    <scope>NUCLEOTIDE SEQUENCE</scope>
    <source>
        <strain evidence="1">CGMCC 1.12987</strain>
    </source>
</reference>
<gene>
    <name evidence="1" type="ORF">GCM10010916_03910</name>
</gene>
<name>A0A917FLH7_9BACL</name>
<dbReference type="Proteomes" id="UP000644756">
    <property type="component" value="Unassembled WGS sequence"/>
</dbReference>
<dbReference type="RefSeq" id="WP_188528488.1">
    <property type="nucleotide sequence ID" value="NZ_BMGR01000001.1"/>
</dbReference>
<comment type="caution">
    <text evidence="1">The sequence shown here is derived from an EMBL/GenBank/DDBJ whole genome shotgun (WGS) entry which is preliminary data.</text>
</comment>
<proteinExistence type="predicted"/>